<feature type="compositionally biased region" description="Basic and acidic residues" evidence="2">
    <location>
        <begin position="231"/>
        <end position="246"/>
    </location>
</feature>
<reference evidence="3 4" key="1">
    <citation type="submission" date="2013-03" db="EMBL/GenBank/DDBJ databases">
        <title>The Genome Sequence of Capronia coronata CBS 617.96.</title>
        <authorList>
            <consortium name="The Broad Institute Genomics Platform"/>
            <person name="Cuomo C."/>
            <person name="de Hoog S."/>
            <person name="Gorbushina A."/>
            <person name="Walker B."/>
            <person name="Young S.K."/>
            <person name="Zeng Q."/>
            <person name="Gargeya S."/>
            <person name="Fitzgerald M."/>
            <person name="Haas B."/>
            <person name="Abouelleil A."/>
            <person name="Allen A.W."/>
            <person name="Alvarado L."/>
            <person name="Arachchi H.M."/>
            <person name="Berlin A.M."/>
            <person name="Chapman S.B."/>
            <person name="Gainer-Dewar J."/>
            <person name="Goldberg J."/>
            <person name="Griggs A."/>
            <person name="Gujja S."/>
            <person name="Hansen M."/>
            <person name="Howarth C."/>
            <person name="Imamovic A."/>
            <person name="Ireland A."/>
            <person name="Larimer J."/>
            <person name="McCowan C."/>
            <person name="Murphy C."/>
            <person name="Pearson M."/>
            <person name="Poon T.W."/>
            <person name="Priest M."/>
            <person name="Roberts A."/>
            <person name="Saif S."/>
            <person name="Shea T."/>
            <person name="Sisk P."/>
            <person name="Sykes S."/>
            <person name="Wortman J."/>
            <person name="Nusbaum C."/>
            <person name="Birren B."/>
        </authorList>
    </citation>
    <scope>NUCLEOTIDE SEQUENCE [LARGE SCALE GENOMIC DNA]</scope>
    <source>
        <strain evidence="3 4">CBS 617.96</strain>
    </source>
</reference>
<sequence length="246" mass="28884">MSSKCEDGIYTPLPPKLPPKGKQREDDPSDHINGKKSPRLRRVKVIHRDPDDEDAYPQVESPPPRPKRDSGKYYVVEPAGSSGVRREYERRRPDPEVQRLVDDLERERRERREAERAAVAAQEAAERLRADLAREKHQRTLDRRECALRDSQKRLGQEQPRLVEVRRPHDRHEVVVVHNPPPTLPIVEASSALNRAQADYRRSHPEHDLVRGDQRPGTAERRPRRQSVIIVERDRSRDRDRGWRRR</sequence>
<dbReference type="RefSeq" id="XP_007724415.1">
    <property type="nucleotide sequence ID" value="XM_007726225.1"/>
</dbReference>
<evidence type="ECO:0000313" key="3">
    <source>
        <dbReference type="EMBL" id="EXJ88409.1"/>
    </source>
</evidence>
<dbReference type="GeneID" id="19160214"/>
<dbReference type="AlphaFoldDB" id="W9Z1M8"/>
<dbReference type="OrthoDB" id="4158690at2759"/>
<accession>W9Z1M8</accession>
<dbReference type="HOGENOM" id="CLU_068493_0_0_1"/>
<proteinExistence type="predicted"/>
<feature type="region of interest" description="Disordered" evidence="2">
    <location>
        <begin position="1"/>
        <end position="96"/>
    </location>
</feature>
<name>W9Z1M8_9EURO</name>
<organism evidence="3 4">
    <name type="scientific">Capronia coronata CBS 617.96</name>
    <dbReference type="NCBI Taxonomy" id="1182541"/>
    <lineage>
        <taxon>Eukaryota</taxon>
        <taxon>Fungi</taxon>
        <taxon>Dikarya</taxon>
        <taxon>Ascomycota</taxon>
        <taxon>Pezizomycotina</taxon>
        <taxon>Eurotiomycetes</taxon>
        <taxon>Chaetothyriomycetidae</taxon>
        <taxon>Chaetothyriales</taxon>
        <taxon>Herpotrichiellaceae</taxon>
        <taxon>Capronia</taxon>
    </lineage>
</organism>
<evidence type="ECO:0000256" key="2">
    <source>
        <dbReference type="SAM" id="MobiDB-lite"/>
    </source>
</evidence>
<protein>
    <submittedName>
        <fullName evidence="3">Uncharacterized protein</fullName>
    </submittedName>
</protein>
<feature type="compositionally biased region" description="Basic residues" evidence="2">
    <location>
        <begin position="34"/>
        <end position="45"/>
    </location>
</feature>
<feature type="compositionally biased region" description="Basic and acidic residues" evidence="2">
    <location>
        <begin position="84"/>
        <end position="96"/>
    </location>
</feature>
<evidence type="ECO:0000313" key="4">
    <source>
        <dbReference type="Proteomes" id="UP000019484"/>
    </source>
</evidence>
<dbReference type="EMBL" id="AMWN01000004">
    <property type="protein sequence ID" value="EXJ88409.1"/>
    <property type="molecule type" value="Genomic_DNA"/>
</dbReference>
<dbReference type="Proteomes" id="UP000019484">
    <property type="component" value="Unassembled WGS sequence"/>
</dbReference>
<gene>
    <name evidence="3" type="ORF">A1O1_05339</name>
</gene>
<feature type="compositionally biased region" description="Basic and acidic residues" evidence="2">
    <location>
        <begin position="198"/>
        <end position="221"/>
    </location>
</feature>
<keyword evidence="4" id="KW-1185">Reference proteome</keyword>
<keyword evidence="1" id="KW-0175">Coiled coil</keyword>
<feature type="compositionally biased region" description="Basic and acidic residues" evidence="2">
    <location>
        <begin position="22"/>
        <end position="33"/>
    </location>
</feature>
<feature type="region of interest" description="Disordered" evidence="2">
    <location>
        <begin position="196"/>
        <end position="246"/>
    </location>
</feature>
<comment type="caution">
    <text evidence="3">The sequence shown here is derived from an EMBL/GenBank/DDBJ whole genome shotgun (WGS) entry which is preliminary data.</text>
</comment>
<evidence type="ECO:0000256" key="1">
    <source>
        <dbReference type="SAM" id="Coils"/>
    </source>
</evidence>
<feature type="coiled-coil region" evidence="1">
    <location>
        <begin position="97"/>
        <end position="138"/>
    </location>
</feature>